<dbReference type="EMBL" id="JAQGEC010000070">
    <property type="protein sequence ID" value="MDR9892939.1"/>
    <property type="molecule type" value="Genomic_DNA"/>
</dbReference>
<evidence type="ECO:0008006" key="4">
    <source>
        <dbReference type="Google" id="ProtNLM"/>
    </source>
</evidence>
<accession>A0AAE4DSL9</accession>
<keyword evidence="1" id="KW-1133">Transmembrane helix</keyword>
<dbReference type="AlphaFoldDB" id="A0AAE4DSL9"/>
<feature type="transmembrane region" description="Helical" evidence="1">
    <location>
        <begin position="74"/>
        <end position="94"/>
    </location>
</feature>
<reference evidence="2" key="1">
    <citation type="submission" date="2022-12" db="EMBL/GenBank/DDBJ databases">
        <title>NDM-1 containing novel ST 2018 Pseudenterobacter timonensis.</title>
        <authorList>
            <person name="Halder G."/>
            <person name="Mandal S."/>
            <person name="Dutta S."/>
        </authorList>
    </citation>
    <scope>NUCLEOTIDE SEQUENCE</scope>
    <source>
        <strain evidence="2">CNCI147</strain>
    </source>
</reference>
<sequence>PVATPICLAGLYFFLRAREGKPYRFLGWTYLLVLAQMLLLRGRIYYLAPIYPMLFAAGAVWIEQRIARHSGKWMKPVILAPLVVGGIIAAPLALPLLRGVA</sequence>
<feature type="non-terminal residue" evidence="2">
    <location>
        <position position="1"/>
    </location>
</feature>
<dbReference type="RefSeq" id="WP_310827883.1">
    <property type="nucleotide sequence ID" value="NZ_JAQGEC010000070.1"/>
</dbReference>
<name>A0AAE4DSL9_9ENTR</name>
<keyword evidence="1" id="KW-0812">Transmembrane</keyword>
<keyword evidence="1" id="KW-0472">Membrane</keyword>
<dbReference type="Proteomes" id="UP001248822">
    <property type="component" value="Unassembled WGS sequence"/>
</dbReference>
<comment type="caution">
    <text evidence="2">The sequence shown here is derived from an EMBL/GenBank/DDBJ whole genome shotgun (WGS) entry which is preliminary data.</text>
</comment>
<evidence type="ECO:0000313" key="3">
    <source>
        <dbReference type="Proteomes" id="UP001248822"/>
    </source>
</evidence>
<gene>
    <name evidence="2" type="ORF">O7047_22310</name>
</gene>
<proteinExistence type="predicted"/>
<protein>
    <recommendedName>
        <fullName evidence="4">Dolichyl-phosphate-mannose-protein mannosyltransferase</fullName>
    </recommendedName>
</protein>
<organism evidence="2 3">
    <name type="scientific">Pseudenterobacter timonensis</name>
    <dbReference type="NCBI Taxonomy" id="1755099"/>
    <lineage>
        <taxon>Bacteria</taxon>
        <taxon>Pseudomonadati</taxon>
        <taxon>Pseudomonadota</taxon>
        <taxon>Gammaproteobacteria</taxon>
        <taxon>Enterobacterales</taxon>
        <taxon>Enterobacteriaceae</taxon>
        <taxon>Pseudenterobacter</taxon>
    </lineage>
</organism>
<feature type="transmembrane region" description="Helical" evidence="1">
    <location>
        <begin position="44"/>
        <end position="62"/>
    </location>
</feature>
<evidence type="ECO:0000313" key="2">
    <source>
        <dbReference type="EMBL" id="MDR9892939.1"/>
    </source>
</evidence>
<evidence type="ECO:0000256" key="1">
    <source>
        <dbReference type="SAM" id="Phobius"/>
    </source>
</evidence>